<comment type="caution">
    <text evidence="2">The sequence shown here is derived from an EMBL/GenBank/DDBJ whole genome shotgun (WGS) entry which is preliminary data.</text>
</comment>
<dbReference type="Proteomes" id="UP000319671">
    <property type="component" value="Unassembled WGS sequence"/>
</dbReference>
<keyword evidence="2" id="KW-0413">Isomerase</keyword>
<dbReference type="AlphaFoldDB" id="A0A561CR83"/>
<evidence type="ECO:0000313" key="2">
    <source>
        <dbReference type="EMBL" id="TWD93726.1"/>
    </source>
</evidence>
<gene>
    <name evidence="2" type="ORF">FB550_114166</name>
</gene>
<keyword evidence="3" id="KW-1185">Reference proteome</keyword>
<dbReference type="PANTHER" id="PTHR12110">
    <property type="entry name" value="HYDROXYPYRUVATE ISOMERASE"/>
    <property type="match status" value="1"/>
</dbReference>
<dbReference type="InterPro" id="IPR050312">
    <property type="entry name" value="IolE/XylAMocC-like"/>
</dbReference>
<dbReference type="PANTHER" id="PTHR12110:SF21">
    <property type="entry name" value="XYLOSE ISOMERASE-LIKE TIM BARREL DOMAIN-CONTAINING PROTEIN"/>
    <property type="match status" value="1"/>
</dbReference>
<proteinExistence type="predicted"/>
<dbReference type="InterPro" id="IPR013022">
    <property type="entry name" value="Xyl_isomerase-like_TIM-brl"/>
</dbReference>
<name>A0A561CR83_9BACI</name>
<dbReference type="InterPro" id="IPR036237">
    <property type="entry name" value="Xyl_isomerase-like_sf"/>
</dbReference>
<sequence>MNIGIRAHDVENRPLEELVEEIAGKGLTSVQLALGKSFDYMKLEPGTLSPGLAHHIGTAFARKNVQIAVLGCYFNMIHPDKKERRKGIERFKEHIRFARDFGCSIVGTETGNVNPEIVYTVENFKEEPFVEVVESVRELVQEAEKFGVIVGIEAGVNHPIYSPKVMKRLLDMVNSNNLQVILDPVNLLTIDTYQDQDKIIQEAFELLGDRIVILHAKDFVVEDNQLKTVAVGQGLLNYDVVLKQTKQKKPYLNILMEETTEPFINESLVFLKNKYEQV</sequence>
<dbReference type="Pfam" id="PF01261">
    <property type="entry name" value="AP_endonuc_2"/>
    <property type="match status" value="1"/>
</dbReference>
<organism evidence="2 3">
    <name type="scientific">Neobacillus bataviensis</name>
    <dbReference type="NCBI Taxonomy" id="220685"/>
    <lineage>
        <taxon>Bacteria</taxon>
        <taxon>Bacillati</taxon>
        <taxon>Bacillota</taxon>
        <taxon>Bacilli</taxon>
        <taxon>Bacillales</taxon>
        <taxon>Bacillaceae</taxon>
        <taxon>Neobacillus</taxon>
    </lineage>
</organism>
<dbReference type="EMBL" id="VIVN01000014">
    <property type="protein sequence ID" value="TWD93726.1"/>
    <property type="molecule type" value="Genomic_DNA"/>
</dbReference>
<feature type="domain" description="Xylose isomerase-like TIM barrel" evidence="1">
    <location>
        <begin position="21"/>
        <end position="260"/>
    </location>
</feature>
<reference evidence="2 3" key="1">
    <citation type="submission" date="2019-06" db="EMBL/GenBank/DDBJ databases">
        <title>Sorghum-associated microbial communities from plants grown in Nebraska, USA.</title>
        <authorList>
            <person name="Schachtman D."/>
        </authorList>
    </citation>
    <scope>NUCLEOTIDE SEQUENCE [LARGE SCALE GENOMIC DNA]</scope>
    <source>
        <strain evidence="2 3">2482</strain>
    </source>
</reference>
<dbReference type="SUPFAM" id="SSF51658">
    <property type="entry name" value="Xylose isomerase-like"/>
    <property type="match status" value="1"/>
</dbReference>
<protein>
    <submittedName>
        <fullName evidence="2">Sugar phosphate isomerase/epimerase</fullName>
    </submittedName>
</protein>
<evidence type="ECO:0000313" key="3">
    <source>
        <dbReference type="Proteomes" id="UP000319671"/>
    </source>
</evidence>
<dbReference type="Gene3D" id="3.20.20.150">
    <property type="entry name" value="Divalent-metal-dependent TIM barrel enzymes"/>
    <property type="match status" value="1"/>
</dbReference>
<accession>A0A561CR83</accession>
<evidence type="ECO:0000259" key="1">
    <source>
        <dbReference type="Pfam" id="PF01261"/>
    </source>
</evidence>
<dbReference type="GO" id="GO:0016853">
    <property type="term" value="F:isomerase activity"/>
    <property type="evidence" value="ECO:0007669"/>
    <property type="project" value="UniProtKB-KW"/>
</dbReference>